<dbReference type="STRING" id="310781.SAMN05216259_12734"/>
<proteinExistence type="predicted"/>
<protein>
    <submittedName>
        <fullName evidence="3">PPOX class probable F420-dependent enzyme</fullName>
    </submittedName>
</protein>
<evidence type="ECO:0000256" key="1">
    <source>
        <dbReference type="ARBA" id="ARBA00023002"/>
    </source>
</evidence>
<dbReference type="EMBL" id="FNIE01000027">
    <property type="protein sequence ID" value="SDP39828.1"/>
    <property type="molecule type" value="Genomic_DNA"/>
</dbReference>
<dbReference type="RefSeq" id="WP_176930751.1">
    <property type="nucleotide sequence ID" value="NZ_FNIE01000027.1"/>
</dbReference>
<name>A0A1H0SF33_9ACTN</name>
<gene>
    <name evidence="3" type="ORF">SAMN05216259_12734</name>
</gene>
<organism evidence="3 4">
    <name type="scientific">Actinacidiphila guanduensis</name>
    <dbReference type="NCBI Taxonomy" id="310781"/>
    <lineage>
        <taxon>Bacteria</taxon>
        <taxon>Bacillati</taxon>
        <taxon>Actinomycetota</taxon>
        <taxon>Actinomycetes</taxon>
        <taxon>Kitasatosporales</taxon>
        <taxon>Streptomycetaceae</taxon>
        <taxon>Actinacidiphila</taxon>
    </lineage>
</organism>
<sequence>MKNAEERRAFVRQHRTAIFGYGRKNDGPAMTTLYYVCEGDEILVSTMNARAKAKAVRRNPKVSLCVLDEHWPPTYLNVYCDAAVDDDPEFAADVFFRIMGVMAGRPLDEARRADVAALAREEERVVVRLRPYATFATPPRHVYDESDIHGLTHTVSASMPW</sequence>
<evidence type="ECO:0000259" key="2">
    <source>
        <dbReference type="Pfam" id="PF01243"/>
    </source>
</evidence>
<dbReference type="InterPro" id="IPR011576">
    <property type="entry name" value="Pyridox_Oxase_N"/>
</dbReference>
<dbReference type="GO" id="GO:0016627">
    <property type="term" value="F:oxidoreductase activity, acting on the CH-CH group of donors"/>
    <property type="evidence" value="ECO:0007669"/>
    <property type="project" value="TreeGrafter"/>
</dbReference>
<dbReference type="PANTHER" id="PTHR35176:SF6">
    <property type="entry name" value="HEME OXYGENASE HI_0854-RELATED"/>
    <property type="match status" value="1"/>
</dbReference>
<dbReference type="SUPFAM" id="SSF50475">
    <property type="entry name" value="FMN-binding split barrel"/>
    <property type="match status" value="1"/>
</dbReference>
<evidence type="ECO:0000313" key="4">
    <source>
        <dbReference type="Proteomes" id="UP000199341"/>
    </source>
</evidence>
<dbReference type="AlphaFoldDB" id="A0A1H0SF33"/>
<keyword evidence="4" id="KW-1185">Reference proteome</keyword>
<dbReference type="GO" id="GO:0005829">
    <property type="term" value="C:cytosol"/>
    <property type="evidence" value="ECO:0007669"/>
    <property type="project" value="TreeGrafter"/>
</dbReference>
<dbReference type="InterPro" id="IPR012349">
    <property type="entry name" value="Split_barrel_FMN-bd"/>
</dbReference>
<dbReference type="Proteomes" id="UP000199341">
    <property type="component" value="Unassembled WGS sequence"/>
</dbReference>
<accession>A0A1H0SF33</accession>
<keyword evidence="1" id="KW-0560">Oxidoreductase</keyword>
<dbReference type="GO" id="GO:0070967">
    <property type="term" value="F:coenzyme F420 binding"/>
    <property type="evidence" value="ECO:0007669"/>
    <property type="project" value="TreeGrafter"/>
</dbReference>
<reference evidence="3 4" key="1">
    <citation type="submission" date="2016-10" db="EMBL/GenBank/DDBJ databases">
        <authorList>
            <person name="de Groot N.N."/>
        </authorList>
    </citation>
    <scope>NUCLEOTIDE SEQUENCE [LARGE SCALE GENOMIC DNA]</scope>
    <source>
        <strain evidence="3 4">CGMCC 4.2022</strain>
    </source>
</reference>
<dbReference type="Pfam" id="PF01243">
    <property type="entry name" value="PNPOx_N"/>
    <property type="match status" value="1"/>
</dbReference>
<feature type="domain" description="Pyridoxamine 5'-phosphate oxidase N-terminal" evidence="2">
    <location>
        <begin position="5"/>
        <end position="120"/>
    </location>
</feature>
<dbReference type="Gene3D" id="2.30.110.10">
    <property type="entry name" value="Electron Transport, Fmn-binding Protein, Chain A"/>
    <property type="match status" value="1"/>
</dbReference>
<evidence type="ECO:0000313" key="3">
    <source>
        <dbReference type="EMBL" id="SDP39828.1"/>
    </source>
</evidence>
<dbReference type="PANTHER" id="PTHR35176">
    <property type="entry name" value="HEME OXYGENASE HI_0854-RELATED"/>
    <property type="match status" value="1"/>
</dbReference>
<dbReference type="InterPro" id="IPR052019">
    <property type="entry name" value="F420H2_bilvrd_red/Heme_oxyg"/>
</dbReference>